<dbReference type="AlphaFoldDB" id="A0A6F9DMA8"/>
<dbReference type="Gene3D" id="2.30.29.30">
    <property type="entry name" value="Pleckstrin-homology domain (PH domain)/Phosphotyrosine-binding domain (PTB)"/>
    <property type="match status" value="1"/>
</dbReference>
<feature type="compositionally biased region" description="Polar residues" evidence="2">
    <location>
        <begin position="583"/>
        <end position="604"/>
    </location>
</feature>
<feature type="region of interest" description="Disordered" evidence="2">
    <location>
        <begin position="579"/>
        <end position="617"/>
    </location>
</feature>
<dbReference type="GO" id="GO:0016020">
    <property type="term" value="C:membrane"/>
    <property type="evidence" value="ECO:0007669"/>
    <property type="project" value="TreeGrafter"/>
</dbReference>
<comment type="similarity">
    <text evidence="1">Belongs to the protein-tyrosine phosphatase family. Non-receptor class myotubularin subfamily.</text>
</comment>
<feature type="region of interest" description="Disordered" evidence="2">
    <location>
        <begin position="838"/>
        <end position="916"/>
    </location>
</feature>
<evidence type="ECO:0000256" key="1">
    <source>
        <dbReference type="ARBA" id="ARBA00007471"/>
    </source>
</evidence>
<proteinExistence type="evidence at transcript level"/>
<dbReference type="GO" id="GO:0005737">
    <property type="term" value="C:cytoplasm"/>
    <property type="evidence" value="ECO:0007669"/>
    <property type="project" value="TreeGrafter"/>
</dbReference>
<dbReference type="InterPro" id="IPR010569">
    <property type="entry name" value="Myotubularin-like_Pase_dom"/>
</dbReference>
<name>A0A6F9DMA8_9ASCI</name>
<dbReference type="EMBL" id="LR788193">
    <property type="protein sequence ID" value="CAB3264055.1"/>
    <property type="molecule type" value="mRNA"/>
</dbReference>
<dbReference type="InterPro" id="IPR030564">
    <property type="entry name" value="Myotubularin"/>
</dbReference>
<feature type="domain" description="Myotubularin phosphatase" evidence="3">
    <location>
        <begin position="196"/>
        <end position="718"/>
    </location>
</feature>
<dbReference type="InterPro" id="IPR029021">
    <property type="entry name" value="Prot-tyrosine_phosphatase-like"/>
</dbReference>
<organism evidence="4">
    <name type="scientific">Phallusia mammillata</name>
    <dbReference type="NCBI Taxonomy" id="59560"/>
    <lineage>
        <taxon>Eukaryota</taxon>
        <taxon>Metazoa</taxon>
        <taxon>Chordata</taxon>
        <taxon>Tunicata</taxon>
        <taxon>Ascidiacea</taxon>
        <taxon>Phlebobranchia</taxon>
        <taxon>Ascidiidae</taxon>
        <taxon>Phallusia</taxon>
    </lineage>
</organism>
<gene>
    <name evidence="4" type="primary">Mtmr10</name>
</gene>
<accession>A0A6F9DMA8</accession>
<feature type="compositionally biased region" description="Low complexity" evidence="2">
    <location>
        <begin position="862"/>
        <end position="879"/>
    </location>
</feature>
<dbReference type="CDD" id="cd14537">
    <property type="entry name" value="PTP-MTMR10-like"/>
    <property type="match status" value="1"/>
</dbReference>
<reference evidence="4" key="1">
    <citation type="submission" date="2020-04" db="EMBL/GenBank/DDBJ databases">
        <authorList>
            <person name="Neveu A P."/>
        </authorList>
    </citation>
    <scope>NUCLEOTIDE SEQUENCE</scope>
    <source>
        <tissue evidence="4">Whole embryo</tissue>
    </source>
</reference>
<dbReference type="SUPFAM" id="SSF50729">
    <property type="entry name" value="PH domain-like"/>
    <property type="match status" value="1"/>
</dbReference>
<evidence type="ECO:0000256" key="2">
    <source>
        <dbReference type="SAM" id="MobiDB-lite"/>
    </source>
</evidence>
<evidence type="ECO:0000259" key="3">
    <source>
        <dbReference type="PROSITE" id="PS51339"/>
    </source>
</evidence>
<dbReference type="InterPro" id="IPR011993">
    <property type="entry name" value="PH-like_dom_sf"/>
</dbReference>
<evidence type="ECO:0000313" key="4">
    <source>
        <dbReference type="EMBL" id="CAB3264055.1"/>
    </source>
</evidence>
<dbReference type="PANTHER" id="PTHR10807:SF110">
    <property type="entry name" value="FI17948P1"/>
    <property type="match status" value="1"/>
</dbReference>
<dbReference type="SUPFAM" id="SSF52799">
    <property type="entry name" value="(Phosphotyrosine protein) phosphatases II"/>
    <property type="match status" value="1"/>
</dbReference>
<dbReference type="GO" id="GO:0046856">
    <property type="term" value="P:phosphatidylinositol dephosphorylation"/>
    <property type="evidence" value="ECO:0007669"/>
    <property type="project" value="TreeGrafter"/>
</dbReference>
<dbReference type="Pfam" id="PF06602">
    <property type="entry name" value="Myotub-related"/>
    <property type="match status" value="2"/>
</dbReference>
<sequence length="916" mass="103437">MADGSFKSYVDQAEVDYQRDKKLSLAYNKVFERPEDEIQSRLLPGELTIGHAKKVIKYRAHDPSKGTSGILICTNYRVSFITPEQPTFDLIEMHNKMLGEEDITLNNIDAIYVEYPNKRKKLLPKSKVKEGVLRLELHCKDFRVVAFNFKFTVKTEEIGVIQSILHHAYPTTVSLLFALDFNHRTNIDEICRVPLYRTYSAWDNLIRRFGLEEKWQVSAVNENFTVLDTMGAYFIVPAAFTGTQLMEAANQFTNGRLPVWCWTTPMGCHLIRSSEVRPEVDMVEWEKKFHNAIQNTDPKKRTFKIIEVSKSCPNCSQLQQSFIKLKSMCMPATEEDYWETDRHWFSSVHNSKWYHHVGTMLSVAVEATEWIVNKDHHVIVRENSGTEITPLLTSLIQILLDKNARTLLGFQSLIQREWVVGGHPFIDKLGHLVQPSKHGPNSVLNSESETALSVSPVFLLFLDCVYQLMRQYPCAFEMNPTFLTVLYDGTRNSAFDTFFFNNERQRIRTIKSSDPTRKADTLPIWAWPLQYDESEMRLFNNPLYKLQHLHISPKYFSELTSPNHAPRRNSSAHSLDVIDENSSDLSPTSGAAPSFPATSPSQHSLLEVPTADGSDEIDDKAQVYYNSKTGVMLIGTETPDNDKKKRKFSLRIKRPKGPSQSPAAGAVANDITESVSSSGFFHTRTLSTSKRPEILKETSERLRPNCGVANMKFWSSSHLRWITWSQSFGGGPAAQLERESMIFDEIYQLHSKLTKLDSMLDSSNINGTSFSSDDSGMYFCHTPSPTDSMPQNNYTVETPSLIPSYFPYSPVRGLGRKSLIGSPIANFLRGGSIFNFSKNSRSNKHHRSPSDLSITTPSGDENSTSNAAGGANSSASSNSLDAAPDENETHTSPVKGHHPKKAMMPPKERITYISSV</sequence>
<dbReference type="PANTHER" id="PTHR10807">
    <property type="entry name" value="MYOTUBULARIN-RELATED"/>
    <property type="match status" value="1"/>
</dbReference>
<protein>
    <submittedName>
        <fullName evidence="4">Myotubularin-related protein 10</fullName>
    </submittedName>
</protein>
<feature type="compositionally biased region" description="Polar residues" evidence="2">
    <location>
        <begin position="850"/>
        <end position="861"/>
    </location>
</feature>
<dbReference type="PROSITE" id="PS51339">
    <property type="entry name" value="PPASE_MYOTUBULARIN"/>
    <property type="match status" value="1"/>
</dbReference>